<feature type="transmembrane region" description="Helical" evidence="9">
    <location>
        <begin position="437"/>
        <end position="455"/>
    </location>
</feature>
<comment type="subcellular location">
    <subcellularLocation>
        <location evidence="1">Membrane</location>
        <topology evidence="1">Multi-pass membrane protein</topology>
    </subcellularLocation>
</comment>
<feature type="compositionally biased region" description="Low complexity" evidence="8">
    <location>
        <begin position="554"/>
        <end position="564"/>
    </location>
</feature>
<feature type="transmembrane region" description="Helical" evidence="9">
    <location>
        <begin position="63"/>
        <end position="85"/>
    </location>
</feature>
<dbReference type="PROSITE" id="PS50850">
    <property type="entry name" value="MFS"/>
    <property type="match status" value="1"/>
</dbReference>
<dbReference type="Pfam" id="PF00083">
    <property type="entry name" value="Sugar_tr"/>
    <property type="match status" value="1"/>
</dbReference>
<keyword evidence="5 9" id="KW-1133">Transmembrane helix</keyword>
<dbReference type="Proteomes" id="UP000016933">
    <property type="component" value="Unassembled WGS sequence"/>
</dbReference>
<dbReference type="HOGENOM" id="CLU_001265_30_3_1"/>
<protein>
    <recommendedName>
        <fullName evidence="10">Major facilitator superfamily (MFS) profile domain-containing protein</fullName>
    </recommendedName>
</protein>
<feature type="transmembrane region" description="Helical" evidence="9">
    <location>
        <begin position="183"/>
        <end position="206"/>
    </location>
</feature>
<dbReference type="InterPro" id="IPR036259">
    <property type="entry name" value="MFS_trans_sf"/>
</dbReference>
<keyword evidence="3 7" id="KW-0813">Transport</keyword>
<evidence type="ECO:0000256" key="2">
    <source>
        <dbReference type="ARBA" id="ARBA00010992"/>
    </source>
</evidence>
<evidence type="ECO:0000256" key="5">
    <source>
        <dbReference type="ARBA" id="ARBA00022989"/>
    </source>
</evidence>
<proteinExistence type="inferred from homology"/>
<feature type="transmembrane region" description="Helical" evidence="9">
    <location>
        <begin position="405"/>
        <end position="425"/>
    </location>
</feature>
<dbReference type="OMA" id="RISYRTW"/>
<dbReference type="Gene3D" id="1.20.1250.20">
    <property type="entry name" value="MFS general substrate transporter like domains"/>
    <property type="match status" value="1"/>
</dbReference>
<feature type="transmembrane region" description="Helical" evidence="9">
    <location>
        <begin position="273"/>
        <end position="296"/>
    </location>
</feature>
<feature type="region of interest" description="Disordered" evidence="8">
    <location>
        <begin position="533"/>
        <end position="586"/>
    </location>
</feature>
<evidence type="ECO:0000256" key="8">
    <source>
        <dbReference type="SAM" id="MobiDB-lite"/>
    </source>
</evidence>
<dbReference type="InterPro" id="IPR005828">
    <property type="entry name" value="MFS_sugar_transport-like"/>
</dbReference>
<dbReference type="PANTHER" id="PTHR48022">
    <property type="entry name" value="PLASTIDIC GLUCOSE TRANSPORTER 4"/>
    <property type="match status" value="1"/>
</dbReference>
<organism evidence="11 12">
    <name type="scientific">Dothistroma septosporum (strain NZE10 / CBS 128990)</name>
    <name type="common">Red band needle blight fungus</name>
    <name type="synonym">Mycosphaerella pini</name>
    <dbReference type="NCBI Taxonomy" id="675120"/>
    <lineage>
        <taxon>Eukaryota</taxon>
        <taxon>Fungi</taxon>
        <taxon>Dikarya</taxon>
        <taxon>Ascomycota</taxon>
        <taxon>Pezizomycotina</taxon>
        <taxon>Dothideomycetes</taxon>
        <taxon>Dothideomycetidae</taxon>
        <taxon>Mycosphaerellales</taxon>
        <taxon>Mycosphaerellaceae</taxon>
        <taxon>Dothistroma</taxon>
    </lineage>
</organism>
<comment type="similarity">
    <text evidence="2 7">Belongs to the major facilitator superfamily. Sugar transporter (TC 2.A.1.1) family.</text>
</comment>
<feature type="transmembrane region" description="Helical" evidence="9">
    <location>
        <begin position="308"/>
        <end position="329"/>
    </location>
</feature>
<evidence type="ECO:0000256" key="3">
    <source>
        <dbReference type="ARBA" id="ARBA00022448"/>
    </source>
</evidence>
<dbReference type="eggNOG" id="KOG0254">
    <property type="taxonomic scope" value="Eukaryota"/>
</dbReference>
<reference evidence="11 12" key="2">
    <citation type="journal article" date="2012" name="PLoS Pathog.">
        <title>Diverse lifestyles and strategies of plant pathogenesis encoded in the genomes of eighteen Dothideomycetes fungi.</title>
        <authorList>
            <person name="Ohm R.A."/>
            <person name="Feau N."/>
            <person name="Henrissat B."/>
            <person name="Schoch C.L."/>
            <person name="Horwitz B.A."/>
            <person name="Barry K.W."/>
            <person name="Condon B.J."/>
            <person name="Copeland A.C."/>
            <person name="Dhillon B."/>
            <person name="Glaser F."/>
            <person name="Hesse C.N."/>
            <person name="Kosti I."/>
            <person name="LaButti K."/>
            <person name="Lindquist E.A."/>
            <person name="Lucas S."/>
            <person name="Salamov A.A."/>
            <person name="Bradshaw R.E."/>
            <person name="Ciuffetti L."/>
            <person name="Hamelin R.C."/>
            <person name="Kema G.H.J."/>
            <person name="Lawrence C."/>
            <person name="Scott J.A."/>
            <person name="Spatafora J.W."/>
            <person name="Turgeon B.G."/>
            <person name="de Wit P.J.G.M."/>
            <person name="Zhong S."/>
            <person name="Goodwin S.B."/>
            <person name="Grigoriev I.V."/>
        </authorList>
    </citation>
    <scope>NUCLEOTIDE SEQUENCE [LARGE SCALE GENOMIC DNA]</scope>
    <source>
        <strain evidence="12">NZE10 / CBS 128990</strain>
    </source>
</reference>
<evidence type="ECO:0000313" key="12">
    <source>
        <dbReference type="Proteomes" id="UP000016933"/>
    </source>
</evidence>
<feature type="transmembrane region" description="Helical" evidence="9">
    <location>
        <begin position="12"/>
        <end position="29"/>
    </location>
</feature>
<feature type="domain" description="Major facilitator superfamily (MFS) profile" evidence="10">
    <location>
        <begin position="16"/>
        <end position="459"/>
    </location>
</feature>
<keyword evidence="12" id="KW-1185">Reference proteome</keyword>
<sequence length="586" mass="65656">MEPYLGLRGPRLTAGIMVVAGLTFFLYGYDQGNMGGFLTMNSFARQFPQTAVLFHADLHTAQLTGFTIAIWNLGCFVSAMLSVFIGDILGRKRLIYTGLAFLMIGQIIQCSSFEWSQFVVGRFVAGFGNGFNCSAIPAWQAECTKARRRGTILMLSAGAAIAAGMSWAYWMDFWFGYLDYSSASWRVVIAFQIILILLAMLLLFFMPESPRWLILKGREDQALQILSALNDSEPTTHEIRQEFLQIKDAVVEMAKASFQGIGKRNDYRDTHRVILAVGLQFMQQIGGINFMTQYYAHMFRREYQWDIWASRLLAAGAGTEFFLASFVAVIGIDRFWTRRQLLMFGTSGMLCCMIILAVMLEVNTRASLDTGTAFVFVFCTFWAIGWQGMSWLYQVEIVPLRIRGPANALSTASNWLANFVVVLIAPVAYENVGWKTYLIFVATNAAILPIVYFFYPETGLRCLEEVDYIFHTAGSSPRPWLDVVKIANNEPLWYGKSNDEPFDYEASEWHQRHVRFSDEVKDSNGETTTLRVTESGEQVDKLVSSSSEGEKSPSPDAAPSPIISLHPIHNRPTSGGYASRTAGHGG</sequence>
<dbReference type="GO" id="GO:0005351">
    <property type="term" value="F:carbohydrate:proton symporter activity"/>
    <property type="evidence" value="ECO:0007669"/>
    <property type="project" value="TreeGrafter"/>
</dbReference>
<keyword evidence="4 9" id="KW-0812">Transmembrane</keyword>
<name>N1PXR2_DOTSN</name>
<dbReference type="PANTHER" id="PTHR48022:SF68">
    <property type="entry name" value="MAJOR FACILITATOR SUPERFAMILY (MFS) PROFILE DOMAIN-CONTAINING PROTEIN-RELATED"/>
    <property type="match status" value="1"/>
</dbReference>
<dbReference type="InterPro" id="IPR003663">
    <property type="entry name" value="Sugar/inositol_transpt"/>
</dbReference>
<dbReference type="GO" id="GO:0016020">
    <property type="term" value="C:membrane"/>
    <property type="evidence" value="ECO:0007669"/>
    <property type="project" value="UniProtKB-SubCell"/>
</dbReference>
<evidence type="ECO:0000259" key="10">
    <source>
        <dbReference type="PROSITE" id="PS50850"/>
    </source>
</evidence>
<feature type="transmembrane region" description="Helical" evidence="9">
    <location>
        <begin position="341"/>
        <end position="360"/>
    </location>
</feature>
<gene>
    <name evidence="11" type="ORF">DOTSEDRAFT_69103</name>
</gene>
<dbReference type="AlphaFoldDB" id="N1PXR2"/>
<dbReference type="SUPFAM" id="SSF103473">
    <property type="entry name" value="MFS general substrate transporter"/>
    <property type="match status" value="1"/>
</dbReference>
<dbReference type="EMBL" id="KB446536">
    <property type="protein sequence ID" value="EME47009.1"/>
    <property type="molecule type" value="Genomic_DNA"/>
</dbReference>
<evidence type="ECO:0000256" key="6">
    <source>
        <dbReference type="ARBA" id="ARBA00023136"/>
    </source>
</evidence>
<reference evidence="12" key="1">
    <citation type="journal article" date="2012" name="PLoS Genet.">
        <title>The genomes of the fungal plant pathogens Cladosporium fulvum and Dothistroma septosporum reveal adaptation to different hosts and lifestyles but also signatures of common ancestry.</title>
        <authorList>
            <person name="de Wit P.J.G.M."/>
            <person name="van der Burgt A."/>
            <person name="Oekmen B."/>
            <person name="Stergiopoulos I."/>
            <person name="Abd-Elsalam K.A."/>
            <person name="Aerts A.L."/>
            <person name="Bahkali A.H."/>
            <person name="Beenen H.G."/>
            <person name="Chettri P."/>
            <person name="Cox M.P."/>
            <person name="Datema E."/>
            <person name="de Vries R.P."/>
            <person name="Dhillon B."/>
            <person name="Ganley A.R."/>
            <person name="Griffiths S.A."/>
            <person name="Guo Y."/>
            <person name="Hamelin R.C."/>
            <person name="Henrissat B."/>
            <person name="Kabir M.S."/>
            <person name="Jashni M.K."/>
            <person name="Kema G."/>
            <person name="Klaubauf S."/>
            <person name="Lapidus A."/>
            <person name="Levasseur A."/>
            <person name="Lindquist E."/>
            <person name="Mehrabi R."/>
            <person name="Ohm R.A."/>
            <person name="Owen T.J."/>
            <person name="Salamov A."/>
            <person name="Schwelm A."/>
            <person name="Schijlen E."/>
            <person name="Sun H."/>
            <person name="van den Burg H.A."/>
            <person name="van Ham R.C.H.J."/>
            <person name="Zhang S."/>
            <person name="Goodwin S.B."/>
            <person name="Grigoriev I.V."/>
            <person name="Collemare J."/>
            <person name="Bradshaw R.E."/>
        </authorList>
    </citation>
    <scope>NUCLEOTIDE SEQUENCE [LARGE SCALE GENOMIC DNA]</scope>
    <source>
        <strain evidence="12">NZE10 / CBS 128990</strain>
    </source>
</reference>
<accession>N1PXR2</accession>
<keyword evidence="6 9" id="KW-0472">Membrane</keyword>
<dbReference type="PRINTS" id="PR00171">
    <property type="entry name" value="SUGRTRNSPORT"/>
</dbReference>
<evidence type="ECO:0000256" key="1">
    <source>
        <dbReference type="ARBA" id="ARBA00004141"/>
    </source>
</evidence>
<evidence type="ECO:0000256" key="9">
    <source>
        <dbReference type="SAM" id="Phobius"/>
    </source>
</evidence>
<evidence type="ECO:0000256" key="4">
    <source>
        <dbReference type="ARBA" id="ARBA00022692"/>
    </source>
</evidence>
<dbReference type="InterPro" id="IPR020846">
    <property type="entry name" value="MFS_dom"/>
</dbReference>
<dbReference type="NCBIfam" id="TIGR00879">
    <property type="entry name" value="SP"/>
    <property type="match status" value="1"/>
</dbReference>
<feature type="transmembrane region" description="Helical" evidence="9">
    <location>
        <begin position="372"/>
        <end position="393"/>
    </location>
</feature>
<evidence type="ECO:0000256" key="7">
    <source>
        <dbReference type="RuleBase" id="RU003346"/>
    </source>
</evidence>
<dbReference type="InterPro" id="IPR050360">
    <property type="entry name" value="MFS_Sugar_Transporters"/>
</dbReference>
<feature type="transmembrane region" description="Helical" evidence="9">
    <location>
        <begin position="151"/>
        <end position="171"/>
    </location>
</feature>
<evidence type="ECO:0000313" key="11">
    <source>
        <dbReference type="EMBL" id="EME47009.1"/>
    </source>
</evidence>
<dbReference type="OrthoDB" id="6612291at2759"/>